<dbReference type="AlphaFoldDB" id="A0A4S4C9W2"/>
<proteinExistence type="predicted"/>
<dbReference type="InterPro" id="IPR050189">
    <property type="entry name" value="MFS_Efflux_Transporters"/>
</dbReference>
<protein>
    <submittedName>
        <fullName evidence="9">MFS transporter</fullName>
    </submittedName>
</protein>
<dbReference type="InterPro" id="IPR036259">
    <property type="entry name" value="MFS_trans_sf"/>
</dbReference>
<dbReference type="GO" id="GO:0022857">
    <property type="term" value="F:transmembrane transporter activity"/>
    <property type="evidence" value="ECO:0007669"/>
    <property type="project" value="InterPro"/>
</dbReference>
<evidence type="ECO:0000256" key="7">
    <source>
        <dbReference type="SAM" id="Phobius"/>
    </source>
</evidence>
<name>A0A4S4C9W2_9BACL</name>
<keyword evidence="6 7" id="KW-0472">Membrane</keyword>
<feature type="transmembrane region" description="Helical" evidence="7">
    <location>
        <begin position="231"/>
        <end position="251"/>
    </location>
</feature>
<dbReference type="SUPFAM" id="SSF103473">
    <property type="entry name" value="MFS general substrate transporter"/>
    <property type="match status" value="1"/>
</dbReference>
<dbReference type="EMBL" id="SSOB01000006">
    <property type="protein sequence ID" value="THF82620.1"/>
    <property type="molecule type" value="Genomic_DNA"/>
</dbReference>
<dbReference type="PROSITE" id="PS50850">
    <property type="entry name" value="MFS"/>
    <property type="match status" value="1"/>
</dbReference>
<feature type="transmembrane region" description="Helical" evidence="7">
    <location>
        <begin position="68"/>
        <end position="87"/>
    </location>
</feature>
<keyword evidence="3" id="KW-1003">Cell membrane</keyword>
<dbReference type="RefSeq" id="WP_136368880.1">
    <property type="nucleotide sequence ID" value="NZ_SSOB01000006.1"/>
</dbReference>
<feature type="transmembrane region" description="Helical" evidence="7">
    <location>
        <begin position="376"/>
        <end position="395"/>
    </location>
</feature>
<accession>A0A4S4C9W2</accession>
<sequence>MKMAVWLYLFLFVAFFDLHAQYPMLTPFAVSLGAAPSFIGLVMGMYSLTHLPGNLLAGYGVDRFGSRLFIAASLAGAGILLLFQAQVTNPWHLLYIRSISGFVLAFLSPACLSLLAKLARDHIHQGRLMAGNGLVHTIASVVSPAAGAYLAAKIGFAQSFAILGWVLLATGIASLVFVREPKEAGMAPGPAAGSAAGSAVGSAAAASASAAAPATAFSPTSPKSAAEEPRFPWVVFLLPLAVSCAQGILSFELPLRAASADDVLTTGILFSIVSLGALSTLGLLFLQRYLPYARSIAGLLLMALAYYGLAAEWPFPMIALLFVVGMSKGVIFPAMTSFLLQLSGTARYGRTFSFMAIASSIGSFLGPVLAGLVRGHVSPFFVSFFVVMVALITLMPRPQYSIGWNPKAEPPPHAGH</sequence>
<dbReference type="Gene3D" id="1.20.1250.20">
    <property type="entry name" value="MFS general substrate transporter like domains"/>
    <property type="match status" value="1"/>
</dbReference>
<keyword evidence="5 7" id="KW-1133">Transmembrane helix</keyword>
<gene>
    <name evidence="9" type="ORF">E6C55_05970</name>
</gene>
<evidence type="ECO:0000256" key="1">
    <source>
        <dbReference type="ARBA" id="ARBA00004651"/>
    </source>
</evidence>
<evidence type="ECO:0000313" key="10">
    <source>
        <dbReference type="Proteomes" id="UP000310636"/>
    </source>
</evidence>
<feature type="transmembrane region" description="Helical" evidence="7">
    <location>
        <begin position="156"/>
        <end position="178"/>
    </location>
</feature>
<dbReference type="Proteomes" id="UP000310636">
    <property type="component" value="Unassembled WGS sequence"/>
</dbReference>
<feature type="transmembrane region" description="Helical" evidence="7">
    <location>
        <begin position="263"/>
        <end position="285"/>
    </location>
</feature>
<evidence type="ECO:0000259" key="8">
    <source>
        <dbReference type="PROSITE" id="PS50850"/>
    </source>
</evidence>
<feature type="transmembrane region" description="Helical" evidence="7">
    <location>
        <begin position="352"/>
        <end position="370"/>
    </location>
</feature>
<dbReference type="InterPro" id="IPR020846">
    <property type="entry name" value="MFS_dom"/>
</dbReference>
<feature type="transmembrane region" description="Helical" evidence="7">
    <location>
        <begin position="128"/>
        <end position="150"/>
    </location>
</feature>
<dbReference type="PANTHER" id="PTHR43124:SF3">
    <property type="entry name" value="CHLORAMPHENICOL EFFLUX PUMP RV0191"/>
    <property type="match status" value="1"/>
</dbReference>
<comment type="caution">
    <text evidence="9">The sequence shown here is derived from an EMBL/GenBank/DDBJ whole genome shotgun (WGS) entry which is preliminary data.</text>
</comment>
<keyword evidence="10" id="KW-1185">Reference proteome</keyword>
<comment type="subcellular location">
    <subcellularLocation>
        <location evidence="1">Cell membrane</location>
        <topology evidence="1">Multi-pass membrane protein</topology>
    </subcellularLocation>
</comment>
<feature type="transmembrane region" description="Helical" evidence="7">
    <location>
        <begin position="315"/>
        <end position="340"/>
    </location>
</feature>
<evidence type="ECO:0000256" key="2">
    <source>
        <dbReference type="ARBA" id="ARBA00022448"/>
    </source>
</evidence>
<keyword evidence="4 7" id="KW-0812">Transmembrane</keyword>
<dbReference type="InterPro" id="IPR011701">
    <property type="entry name" value="MFS"/>
</dbReference>
<organism evidence="9 10">
    <name type="scientific">Cohnella fermenti</name>
    <dbReference type="NCBI Taxonomy" id="2565925"/>
    <lineage>
        <taxon>Bacteria</taxon>
        <taxon>Bacillati</taxon>
        <taxon>Bacillota</taxon>
        <taxon>Bacilli</taxon>
        <taxon>Bacillales</taxon>
        <taxon>Paenibacillaceae</taxon>
        <taxon>Cohnella</taxon>
    </lineage>
</organism>
<dbReference type="GO" id="GO:0005886">
    <property type="term" value="C:plasma membrane"/>
    <property type="evidence" value="ECO:0007669"/>
    <property type="project" value="UniProtKB-SubCell"/>
</dbReference>
<feature type="transmembrane region" description="Helical" evidence="7">
    <location>
        <begin position="30"/>
        <end position="48"/>
    </location>
</feature>
<evidence type="ECO:0000256" key="6">
    <source>
        <dbReference type="ARBA" id="ARBA00023136"/>
    </source>
</evidence>
<feature type="transmembrane region" description="Helical" evidence="7">
    <location>
        <begin position="93"/>
        <end position="116"/>
    </location>
</feature>
<evidence type="ECO:0000256" key="3">
    <source>
        <dbReference type="ARBA" id="ARBA00022475"/>
    </source>
</evidence>
<reference evidence="9 10" key="1">
    <citation type="submission" date="2019-04" db="EMBL/GenBank/DDBJ databases">
        <title>Cohnella sp. nov. isolated from preserved vegetables.</title>
        <authorList>
            <person name="Lin S.-Y."/>
            <person name="Hung M.-H."/>
            <person name="Young C.-C."/>
        </authorList>
    </citation>
    <scope>NUCLEOTIDE SEQUENCE [LARGE SCALE GENOMIC DNA]</scope>
    <source>
        <strain evidence="9 10">CC-MHH1044</strain>
    </source>
</reference>
<dbReference type="PANTHER" id="PTHR43124">
    <property type="entry name" value="PURINE EFFLUX PUMP PBUE"/>
    <property type="match status" value="1"/>
</dbReference>
<dbReference type="Pfam" id="PF07690">
    <property type="entry name" value="MFS_1"/>
    <property type="match status" value="1"/>
</dbReference>
<dbReference type="OrthoDB" id="2957734at2"/>
<keyword evidence="2" id="KW-0813">Transport</keyword>
<evidence type="ECO:0000256" key="4">
    <source>
        <dbReference type="ARBA" id="ARBA00022692"/>
    </source>
</evidence>
<evidence type="ECO:0000313" key="9">
    <source>
        <dbReference type="EMBL" id="THF82620.1"/>
    </source>
</evidence>
<evidence type="ECO:0000256" key="5">
    <source>
        <dbReference type="ARBA" id="ARBA00022989"/>
    </source>
</evidence>
<feature type="transmembrane region" description="Helical" evidence="7">
    <location>
        <begin position="292"/>
        <end position="309"/>
    </location>
</feature>
<feature type="domain" description="Major facilitator superfamily (MFS) profile" evidence="8">
    <location>
        <begin position="3"/>
        <end position="401"/>
    </location>
</feature>